<protein>
    <recommendedName>
        <fullName evidence="5">Radical SAM core domain-containing protein</fullName>
    </recommendedName>
</protein>
<dbReference type="SFLD" id="SFLDS00029">
    <property type="entry name" value="Radical_SAM"/>
    <property type="match status" value="1"/>
</dbReference>
<sequence>MSLKAVTYCKQYRRANVHTVGCNFKCKGCPYNSNKESMHQELGIEQVTNALKSLNVKWVHFVGGEPTLCQETLVVSQHSAMKS</sequence>
<keyword evidence="4" id="KW-0411">Iron-sulfur</keyword>
<dbReference type="Proteomes" id="UP000291831">
    <property type="component" value="Unassembled WGS sequence"/>
</dbReference>
<accession>A0A8B3S213</accession>
<dbReference type="InterPro" id="IPR013785">
    <property type="entry name" value="Aldolase_TIM"/>
</dbReference>
<evidence type="ECO:0000256" key="2">
    <source>
        <dbReference type="ARBA" id="ARBA00022723"/>
    </source>
</evidence>
<gene>
    <name evidence="6" type="ORF">AEth_01198</name>
</gene>
<keyword evidence="2" id="KW-0479">Metal-binding</keyword>
<evidence type="ECO:0000256" key="1">
    <source>
        <dbReference type="ARBA" id="ARBA00022691"/>
    </source>
</evidence>
<dbReference type="GO" id="GO:0003824">
    <property type="term" value="F:catalytic activity"/>
    <property type="evidence" value="ECO:0007669"/>
    <property type="project" value="InterPro"/>
</dbReference>
<dbReference type="InterPro" id="IPR058240">
    <property type="entry name" value="rSAM_sf"/>
</dbReference>
<dbReference type="SUPFAM" id="SSF102114">
    <property type="entry name" value="Radical SAM enzymes"/>
    <property type="match status" value="1"/>
</dbReference>
<dbReference type="GO" id="GO:0051536">
    <property type="term" value="F:iron-sulfur cluster binding"/>
    <property type="evidence" value="ECO:0007669"/>
    <property type="project" value="UniProtKB-KW"/>
</dbReference>
<reference evidence="7" key="1">
    <citation type="submission" date="2019-01" db="EMBL/GenBank/DDBJ databases">
        <title>Anaerobic oxidation of ethane by archaea from a marine hydrocarbon seep.</title>
        <authorList>
            <person name="Musat F."/>
        </authorList>
    </citation>
    <scope>NUCLEOTIDE SEQUENCE [LARGE SCALE GENOMIC DNA]</scope>
</reference>
<evidence type="ECO:0000259" key="5">
    <source>
        <dbReference type="Pfam" id="PF04055"/>
    </source>
</evidence>
<evidence type="ECO:0000313" key="7">
    <source>
        <dbReference type="Proteomes" id="UP000291831"/>
    </source>
</evidence>
<dbReference type="Gene3D" id="3.20.20.70">
    <property type="entry name" value="Aldolase class I"/>
    <property type="match status" value="1"/>
</dbReference>
<dbReference type="GO" id="GO:0046872">
    <property type="term" value="F:metal ion binding"/>
    <property type="evidence" value="ECO:0007669"/>
    <property type="project" value="UniProtKB-KW"/>
</dbReference>
<dbReference type="AlphaFoldDB" id="A0A8B3S213"/>
<organism evidence="6 7">
    <name type="scientific">Candidatus Argoarchaeum ethanivorans</name>
    <dbReference type="NCBI Taxonomy" id="2608793"/>
    <lineage>
        <taxon>Archaea</taxon>
        <taxon>Methanobacteriati</taxon>
        <taxon>Methanobacteriota</taxon>
        <taxon>Stenosarchaea group</taxon>
        <taxon>Methanomicrobia</taxon>
        <taxon>Methanosarcinales</taxon>
        <taxon>Methanosarcinales incertae sedis</taxon>
        <taxon>GOM Arc I cluster</taxon>
        <taxon>Candidatus Argoarchaeum</taxon>
    </lineage>
</organism>
<dbReference type="InterPro" id="IPR007197">
    <property type="entry name" value="rSAM"/>
</dbReference>
<keyword evidence="3" id="KW-0408">Iron</keyword>
<evidence type="ECO:0000256" key="4">
    <source>
        <dbReference type="ARBA" id="ARBA00023014"/>
    </source>
</evidence>
<keyword evidence="1" id="KW-0949">S-adenosyl-L-methionine</keyword>
<feature type="domain" description="Radical SAM core" evidence="5">
    <location>
        <begin position="17"/>
        <end position="69"/>
    </location>
</feature>
<proteinExistence type="predicted"/>
<evidence type="ECO:0000313" key="6">
    <source>
        <dbReference type="EMBL" id="RZB29381.1"/>
    </source>
</evidence>
<dbReference type="Pfam" id="PF04055">
    <property type="entry name" value="Radical_SAM"/>
    <property type="match status" value="1"/>
</dbReference>
<name>A0A8B3S213_9EURY</name>
<dbReference type="EMBL" id="RPGO01000028">
    <property type="protein sequence ID" value="RZB29381.1"/>
    <property type="molecule type" value="Genomic_DNA"/>
</dbReference>
<comment type="caution">
    <text evidence="6">The sequence shown here is derived from an EMBL/GenBank/DDBJ whole genome shotgun (WGS) entry which is preliminary data.</text>
</comment>
<evidence type="ECO:0000256" key="3">
    <source>
        <dbReference type="ARBA" id="ARBA00023004"/>
    </source>
</evidence>